<organism evidence="3 4">
    <name type="scientific">Clostridium oceanicum</name>
    <dbReference type="NCBI Taxonomy" id="1543"/>
    <lineage>
        <taxon>Bacteria</taxon>
        <taxon>Bacillati</taxon>
        <taxon>Bacillota</taxon>
        <taxon>Clostridia</taxon>
        <taxon>Eubacteriales</taxon>
        <taxon>Clostridiaceae</taxon>
        <taxon>Clostridium</taxon>
    </lineage>
</organism>
<evidence type="ECO:0000259" key="2">
    <source>
        <dbReference type="Pfam" id="PF01569"/>
    </source>
</evidence>
<dbReference type="CDD" id="cd03386">
    <property type="entry name" value="PAP2_Aur1_like"/>
    <property type="match status" value="1"/>
</dbReference>
<feature type="transmembrane region" description="Helical" evidence="1">
    <location>
        <begin position="248"/>
        <end position="265"/>
    </location>
</feature>
<dbReference type="SUPFAM" id="SSF48317">
    <property type="entry name" value="Acid phosphatase/Vanadium-dependent haloperoxidase"/>
    <property type="match status" value="1"/>
</dbReference>
<dbReference type="Gene3D" id="1.20.144.10">
    <property type="entry name" value="Phosphatidic acid phosphatase type 2/haloperoxidase"/>
    <property type="match status" value="1"/>
</dbReference>
<keyword evidence="1" id="KW-1133">Transmembrane helix</keyword>
<dbReference type="InterPro" id="IPR000326">
    <property type="entry name" value="PAP2/HPO"/>
</dbReference>
<feature type="transmembrane region" description="Helical" evidence="1">
    <location>
        <begin position="76"/>
        <end position="94"/>
    </location>
</feature>
<feature type="transmembrane region" description="Helical" evidence="1">
    <location>
        <begin position="217"/>
        <end position="241"/>
    </location>
</feature>
<evidence type="ECO:0000313" key="4">
    <source>
        <dbReference type="Proteomes" id="UP001501510"/>
    </source>
</evidence>
<keyword evidence="1" id="KW-0812">Transmembrane</keyword>
<dbReference type="Proteomes" id="UP001501510">
    <property type="component" value="Unassembled WGS sequence"/>
</dbReference>
<proteinExistence type="predicted"/>
<dbReference type="PANTHER" id="PTHR31310:SF7">
    <property type="entry name" value="PA-PHOSPHATASE RELATED-FAMILY PROTEIN DDB_G0268928"/>
    <property type="match status" value="1"/>
</dbReference>
<comment type="caution">
    <text evidence="3">The sequence shown here is derived from an EMBL/GenBank/DDBJ whole genome shotgun (WGS) entry which is preliminary data.</text>
</comment>
<keyword evidence="1" id="KW-0472">Membrane</keyword>
<feature type="transmembrane region" description="Helical" evidence="1">
    <location>
        <begin position="175"/>
        <end position="197"/>
    </location>
</feature>
<dbReference type="InterPro" id="IPR052185">
    <property type="entry name" value="IPC_Synthase-Related"/>
</dbReference>
<dbReference type="Pfam" id="PF01569">
    <property type="entry name" value="PAP2"/>
    <property type="match status" value="1"/>
</dbReference>
<accession>A0ABP3UGI6</accession>
<sequence length="330" mass="38430">MYKNKFSNLNKYKPLYDNVLNFIKNYYFIIIGGCFLFEFIRLSILKTGTQNGKFYLILLAIASLTVYKEIRRDVKLLPFLILAIPFLLFIMYINKHGYSFWGKMLSWQMSKDIVVDLNPLFKDIPFNDAGFARIFKTETLTWFFRLVYNNGFVLPALIPIYRAAISRDFKKMIRYALSAHVVQVFLITPFYLTFHLQEVWYVNGHADGLARNLSPNAAAGVTLNCFPSMHTSIAFAMFLVVLYEKDKIFKFIWSFFCISVIYSTMYLEIHWIIDVFAGMLLAFVTVKLVDFILKYGKKFLMNLLNNSYYSSPKTICLKNTLTGSTSGLYD</sequence>
<evidence type="ECO:0000256" key="1">
    <source>
        <dbReference type="SAM" id="Phobius"/>
    </source>
</evidence>
<feature type="transmembrane region" description="Helical" evidence="1">
    <location>
        <begin position="25"/>
        <end position="42"/>
    </location>
</feature>
<feature type="domain" description="Phosphatidic acid phosphatase type 2/haloperoxidase" evidence="2">
    <location>
        <begin position="223"/>
        <end position="288"/>
    </location>
</feature>
<keyword evidence="4" id="KW-1185">Reference proteome</keyword>
<dbReference type="EMBL" id="BAAACG010000003">
    <property type="protein sequence ID" value="GAA0733464.1"/>
    <property type="molecule type" value="Genomic_DNA"/>
</dbReference>
<protein>
    <submittedName>
        <fullName evidence="3">Phosphatase PAP2 family protein</fullName>
    </submittedName>
</protein>
<evidence type="ECO:0000313" key="3">
    <source>
        <dbReference type="EMBL" id="GAA0733464.1"/>
    </source>
</evidence>
<name>A0ABP3UGI6_9CLOT</name>
<reference evidence="4" key="1">
    <citation type="journal article" date="2019" name="Int. J. Syst. Evol. Microbiol.">
        <title>The Global Catalogue of Microorganisms (GCM) 10K type strain sequencing project: providing services to taxonomists for standard genome sequencing and annotation.</title>
        <authorList>
            <consortium name="The Broad Institute Genomics Platform"/>
            <consortium name="The Broad Institute Genome Sequencing Center for Infectious Disease"/>
            <person name="Wu L."/>
            <person name="Ma J."/>
        </authorList>
    </citation>
    <scope>NUCLEOTIDE SEQUENCE [LARGE SCALE GENOMIC DNA]</scope>
    <source>
        <strain evidence="4">JCM 1407</strain>
    </source>
</reference>
<dbReference type="InterPro" id="IPR036938">
    <property type="entry name" value="PAP2/HPO_sf"/>
</dbReference>
<gene>
    <name evidence="3" type="ORF">GCM10008906_04350</name>
</gene>
<feature type="transmembrane region" description="Helical" evidence="1">
    <location>
        <begin position="271"/>
        <end position="293"/>
    </location>
</feature>
<dbReference type="PANTHER" id="PTHR31310">
    <property type="match status" value="1"/>
</dbReference>